<dbReference type="EMBL" id="CP053586">
    <property type="protein sequence ID" value="WNZ25362.1"/>
    <property type="molecule type" value="Genomic_DNA"/>
</dbReference>
<sequence>MGRKTNQLPLVIVVCSVFGLVFGATASQAEMNQCLAAENPSHQCLTQNPTLKRLEGMGMGLFAGAGAAIGATWRIKSKG</sequence>
<gene>
    <name evidence="2" type="ORF">HJG54_22580</name>
</gene>
<keyword evidence="1" id="KW-0732">Signal</keyword>
<evidence type="ECO:0000256" key="1">
    <source>
        <dbReference type="SAM" id="SignalP"/>
    </source>
</evidence>
<protein>
    <submittedName>
        <fullName evidence="2">Uncharacterized protein</fullName>
    </submittedName>
</protein>
<dbReference type="RefSeq" id="WP_035998738.1">
    <property type="nucleotide sequence ID" value="NZ_CP053586.1"/>
</dbReference>
<evidence type="ECO:0000313" key="2">
    <source>
        <dbReference type="EMBL" id="WNZ25362.1"/>
    </source>
</evidence>
<feature type="signal peptide" evidence="1">
    <location>
        <begin position="1"/>
        <end position="26"/>
    </location>
</feature>
<accession>A0AA96WWQ6</accession>
<name>A0AA96WWQ6_9CYAN</name>
<reference evidence="2" key="1">
    <citation type="submission" date="2020-05" db="EMBL/GenBank/DDBJ databases">
        <authorList>
            <person name="Zhu T."/>
            <person name="Keshari N."/>
            <person name="Lu X."/>
        </authorList>
    </citation>
    <scope>NUCLEOTIDE SEQUENCE</scope>
    <source>
        <strain evidence="2">NK1-12</strain>
    </source>
</reference>
<dbReference type="AlphaFoldDB" id="A0AA96WWQ6"/>
<organism evidence="2">
    <name type="scientific">Leptolyngbya sp. NK1-12</name>
    <dbReference type="NCBI Taxonomy" id="2547451"/>
    <lineage>
        <taxon>Bacteria</taxon>
        <taxon>Bacillati</taxon>
        <taxon>Cyanobacteriota</taxon>
        <taxon>Cyanophyceae</taxon>
        <taxon>Leptolyngbyales</taxon>
        <taxon>Leptolyngbyaceae</taxon>
        <taxon>Leptolyngbya group</taxon>
        <taxon>Leptolyngbya</taxon>
    </lineage>
</organism>
<proteinExistence type="predicted"/>
<feature type="chain" id="PRO_5041663838" evidence="1">
    <location>
        <begin position="27"/>
        <end position="79"/>
    </location>
</feature>